<keyword evidence="3" id="KW-1003">Cell membrane</keyword>
<dbReference type="EMBL" id="CADCVO010000522">
    <property type="protein sequence ID" value="CAA9519497.1"/>
    <property type="molecule type" value="Genomic_DNA"/>
</dbReference>
<dbReference type="InterPro" id="IPR050366">
    <property type="entry name" value="BP-dependent_transpt_permease"/>
</dbReference>
<feature type="transmembrane region" description="Helical" evidence="7">
    <location>
        <begin position="248"/>
        <end position="268"/>
    </location>
</feature>
<organism evidence="9">
    <name type="scientific">uncultured Solirubrobacteraceae bacterium</name>
    <dbReference type="NCBI Taxonomy" id="1162706"/>
    <lineage>
        <taxon>Bacteria</taxon>
        <taxon>Bacillati</taxon>
        <taxon>Actinomycetota</taxon>
        <taxon>Thermoleophilia</taxon>
        <taxon>Solirubrobacterales</taxon>
        <taxon>Solirubrobacteraceae</taxon>
        <taxon>environmental samples</taxon>
    </lineage>
</organism>
<dbReference type="Pfam" id="PF00528">
    <property type="entry name" value="BPD_transp_1"/>
    <property type="match status" value="1"/>
</dbReference>
<protein>
    <submittedName>
        <fullName evidence="9">ABC transporter, permease protein 2 (Cluster 5, nickel/peptides/opines)</fullName>
    </submittedName>
</protein>
<evidence type="ECO:0000256" key="7">
    <source>
        <dbReference type="RuleBase" id="RU363032"/>
    </source>
</evidence>
<dbReference type="InterPro" id="IPR000515">
    <property type="entry name" value="MetI-like"/>
</dbReference>
<proteinExistence type="inferred from homology"/>
<dbReference type="GO" id="GO:0055085">
    <property type="term" value="P:transmembrane transport"/>
    <property type="evidence" value="ECO:0007669"/>
    <property type="project" value="InterPro"/>
</dbReference>
<feature type="transmembrane region" description="Helical" evidence="7">
    <location>
        <begin position="159"/>
        <end position="181"/>
    </location>
</feature>
<keyword evidence="6 7" id="KW-0472">Membrane</keyword>
<keyword evidence="4 7" id="KW-0812">Transmembrane</keyword>
<dbReference type="PROSITE" id="PS50928">
    <property type="entry name" value="ABC_TM1"/>
    <property type="match status" value="1"/>
</dbReference>
<feature type="transmembrane region" description="Helical" evidence="7">
    <location>
        <begin position="302"/>
        <end position="324"/>
    </location>
</feature>
<evidence type="ECO:0000256" key="1">
    <source>
        <dbReference type="ARBA" id="ARBA00004651"/>
    </source>
</evidence>
<gene>
    <name evidence="9" type="ORF">AVDCRST_MAG13-3282</name>
</gene>
<dbReference type="InterPro" id="IPR035906">
    <property type="entry name" value="MetI-like_sf"/>
</dbReference>
<name>A0A6J4TCI9_9ACTN</name>
<dbReference type="PANTHER" id="PTHR43386:SF1">
    <property type="entry name" value="D,D-DIPEPTIDE TRANSPORT SYSTEM PERMEASE PROTEIN DDPC-RELATED"/>
    <property type="match status" value="1"/>
</dbReference>
<dbReference type="CDD" id="cd06261">
    <property type="entry name" value="TM_PBP2"/>
    <property type="match status" value="1"/>
</dbReference>
<comment type="subcellular location">
    <subcellularLocation>
        <location evidence="1 7">Cell membrane</location>
        <topology evidence="1 7">Multi-pass membrane protein</topology>
    </subcellularLocation>
</comment>
<feature type="transmembrane region" description="Helical" evidence="7">
    <location>
        <begin position="43"/>
        <end position="64"/>
    </location>
</feature>
<dbReference type="GO" id="GO:0005886">
    <property type="term" value="C:plasma membrane"/>
    <property type="evidence" value="ECO:0007669"/>
    <property type="project" value="UniProtKB-SubCell"/>
</dbReference>
<dbReference type="SUPFAM" id="SSF161098">
    <property type="entry name" value="MetI-like"/>
    <property type="match status" value="1"/>
</dbReference>
<evidence type="ECO:0000256" key="3">
    <source>
        <dbReference type="ARBA" id="ARBA00022475"/>
    </source>
</evidence>
<dbReference type="AlphaFoldDB" id="A0A6J4TCI9"/>
<evidence type="ECO:0000256" key="2">
    <source>
        <dbReference type="ARBA" id="ARBA00022448"/>
    </source>
</evidence>
<reference evidence="9" key="1">
    <citation type="submission" date="2020-02" db="EMBL/GenBank/DDBJ databases">
        <authorList>
            <person name="Meier V. D."/>
        </authorList>
    </citation>
    <scope>NUCLEOTIDE SEQUENCE</scope>
    <source>
        <strain evidence="9">AVDCRST_MAG13</strain>
    </source>
</reference>
<feature type="transmembrane region" description="Helical" evidence="7">
    <location>
        <begin position="193"/>
        <end position="213"/>
    </location>
</feature>
<dbReference type="Gene3D" id="1.10.3720.10">
    <property type="entry name" value="MetI-like"/>
    <property type="match status" value="1"/>
</dbReference>
<feature type="transmembrane region" description="Helical" evidence="7">
    <location>
        <begin position="130"/>
        <end position="152"/>
    </location>
</feature>
<comment type="similarity">
    <text evidence="7">Belongs to the binding-protein-dependent transport system permease family.</text>
</comment>
<evidence type="ECO:0000259" key="8">
    <source>
        <dbReference type="PROSITE" id="PS50928"/>
    </source>
</evidence>
<dbReference type="PANTHER" id="PTHR43386">
    <property type="entry name" value="OLIGOPEPTIDE TRANSPORT SYSTEM PERMEASE PROTEIN APPC"/>
    <property type="match status" value="1"/>
</dbReference>
<keyword evidence="2 7" id="KW-0813">Transport</keyword>
<dbReference type="InterPro" id="IPR025966">
    <property type="entry name" value="OppC_N"/>
</dbReference>
<evidence type="ECO:0000256" key="4">
    <source>
        <dbReference type="ARBA" id="ARBA00022692"/>
    </source>
</evidence>
<keyword evidence="5 7" id="KW-1133">Transmembrane helix</keyword>
<accession>A0A6J4TCI9</accession>
<evidence type="ECO:0000256" key="5">
    <source>
        <dbReference type="ARBA" id="ARBA00022989"/>
    </source>
</evidence>
<evidence type="ECO:0000313" key="9">
    <source>
        <dbReference type="EMBL" id="CAA9519497.1"/>
    </source>
</evidence>
<sequence>MSTGSPELLYDPEPDVAAPETASEIAARSPLQLFARRLRKDKLALVALAFVVLICLVGIFAPVITSIAGTPGPNAQNPDLTTDFGQPLGPGGASTDVEGNPIAAGPFGVDSLGRDVFSRVVYGARVSLEVAFISTALIILIGVTLGMIAGYYRGWVDTLLTRIMDIALAFPVLILAIGIGVACSGADGCAGGLLQPGLSVVVFVIVLATWPYMARIVRGQVLSLREKEFVEASKSLGASDFRILFREILPNLVAPIIVYGTVLIPQNILFEASLSFLGIGTPAGTPSWGAMLSEAAGIFREAWWFMTFPGLALLLTVLAFNLVGDGLQDALNPRTAK</sequence>
<evidence type="ECO:0000256" key="6">
    <source>
        <dbReference type="ARBA" id="ARBA00023136"/>
    </source>
</evidence>
<feature type="domain" description="ABC transmembrane type-1" evidence="8">
    <location>
        <begin position="124"/>
        <end position="324"/>
    </location>
</feature>
<dbReference type="Pfam" id="PF12911">
    <property type="entry name" value="OppC_N"/>
    <property type="match status" value="1"/>
</dbReference>